<feature type="domain" description="SAF" evidence="2">
    <location>
        <begin position="49"/>
        <end position="109"/>
    </location>
</feature>
<comment type="caution">
    <text evidence="3">The sequence shown here is derived from an EMBL/GenBank/DDBJ whole genome shotgun (WGS) entry which is preliminary data.</text>
</comment>
<dbReference type="Pfam" id="PF08666">
    <property type="entry name" value="SAF"/>
    <property type="match status" value="1"/>
</dbReference>
<dbReference type="OrthoDB" id="8776995at2"/>
<dbReference type="AlphaFoldDB" id="A0A4Q1HQ78"/>
<dbReference type="Proteomes" id="UP000290849">
    <property type="component" value="Unassembled WGS sequence"/>
</dbReference>
<protein>
    <submittedName>
        <fullName evidence="3">Flp pilus assembly protein CpaB</fullName>
    </submittedName>
</protein>
<dbReference type="RefSeq" id="WP_129149174.1">
    <property type="nucleotide sequence ID" value="NZ_JBHSDO010000006.1"/>
</dbReference>
<dbReference type="NCBIfam" id="TIGR03177">
    <property type="entry name" value="pilus_cpaB"/>
    <property type="match status" value="1"/>
</dbReference>
<organism evidence="3 4">
    <name type="scientific">Achromobacter aloeverae</name>
    <dbReference type="NCBI Taxonomy" id="1750518"/>
    <lineage>
        <taxon>Bacteria</taxon>
        <taxon>Pseudomonadati</taxon>
        <taxon>Pseudomonadota</taxon>
        <taxon>Betaproteobacteria</taxon>
        <taxon>Burkholderiales</taxon>
        <taxon>Alcaligenaceae</taxon>
        <taxon>Achromobacter</taxon>
    </lineage>
</organism>
<gene>
    <name evidence="3" type="primary">cpaB</name>
    <name evidence="3" type="ORF">C7R54_05820</name>
</gene>
<evidence type="ECO:0000313" key="3">
    <source>
        <dbReference type="EMBL" id="RXN93218.1"/>
    </source>
</evidence>
<dbReference type="SMART" id="SM00858">
    <property type="entry name" value="SAF"/>
    <property type="match status" value="1"/>
</dbReference>
<dbReference type="CDD" id="cd11614">
    <property type="entry name" value="SAF_CpaB_FlgA_like"/>
    <property type="match status" value="1"/>
</dbReference>
<accession>A0A4Q1HQ78</accession>
<proteinExistence type="predicted"/>
<feature type="region of interest" description="Disordered" evidence="1">
    <location>
        <begin position="272"/>
        <end position="315"/>
    </location>
</feature>
<keyword evidence="4" id="KW-1185">Reference proteome</keyword>
<dbReference type="Pfam" id="PF16976">
    <property type="entry name" value="RcpC"/>
    <property type="match status" value="1"/>
</dbReference>
<dbReference type="InterPro" id="IPR017592">
    <property type="entry name" value="Pilus_assmbl_Flp-typ_CpaB"/>
</dbReference>
<feature type="compositionally biased region" description="Low complexity" evidence="1">
    <location>
        <begin position="278"/>
        <end position="295"/>
    </location>
</feature>
<evidence type="ECO:0000256" key="1">
    <source>
        <dbReference type="SAM" id="MobiDB-lite"/>
    </source>
</evidence>
<evidence type="ECO:0000259" key="2">
    <source>
        <dbReference type="SMART" id="SM00858"/>
    </source>
</evidence>
<evidence type="ECO:0000313" key="4">
    <source>
        <dbReference type="Proteomes" id="UP000290849"/>
    </source>
</evidence>
<dbReference type="InterPro" id="IPR031571">
    <property type="entry name" value="RcpC_dom"/>
</dbReference>
<sequence>MSKVTKIVALLLLLVALGLVYLATRIAVQPPPPPAAPVVVRSQNATAVHPVVVAARAIEAGAPIDPASLAVAQWPVAPAGAFDAPAKLANAVSRVTILPGEPVTQFQLARGLATYLKPGERAVAIAVDEIIGAGNRIRPGDTVDVFITLERGQEVGGTQARLLQSRVRVLAYGSRSLDGPDAEEKAAAQRNGPAPAPRNAMLAVPVAQVNELLLAARAGRLQLALRAPDDADVPAPGLFPARQPVLAARANLSVDEQALAADAVNRAYAGDSLPQLSGPAPRAETPAPAHAARPARGGGRSIEVVRGGQRETVSY</sequence>
<reference evidence="3 4" key="1">
    <citation type="journal article" date="2017" name="Int. J. Syst. Evol. Microbiol.">
        <title>Achromobacter aloeverae sp. nov., isolated from the root of Aloe vera (L.) Burm.f.</title>
        <authorList>
            <person name="Kuncharoen N."/>
            <person name="Muramatsu Y."/>
            <person name="Shibata C."/>
            <person name="Kamakura Y."/>
            <person name="Nakagawa Y."/>
            <person name="Tanasupawat S."/>
        </authorList>
    </citation>
    <scope>NUCLEOTIDE SEQUENCE [LARGE SCALE GENOMIC DNA]</scope>
    <source>
        <strain evidence="3 4">AVA-1</strain>
    </source>
</reference>
<dbReference type="EMBL" id="PYAL01000001">
    <property type="protein sequence ID" value="RXN93218.1"/>
    <property type="molecule type" value="Genomic_DNA"/>
</dbReference>
<name>A0A4Q1HQ78_9BURK</name>
<dbReference type="InterPro" id="IPR013974">
    <property type="entry name" value="SAF"/>
</dbReference>